<dbReference type="EMBL" id="CP018889">
    <property type="protein sequence ID" value="AUI67428.1"/>
    <property type="molecule type" value="Genomic_DNA"/>
</dbReference>
<gene>
    <name evidence="9" type="ORF">BLE401_01110</name>
</gene>
<evidence type="ECO:0000256" key="1">
    <source>
        <dbReference type="ARBA" id="ARBA00004370"/>
    </source>
</evidence>
<dbReference type="SMART" id="SM00365">
    <property type="entry name" value="LRR_SD22"/>
    <property type="match status" value="11"/>
</dbReference>
<evidence type="ECO:0000256" key="3">
    <source>
        <dbReference type="ARBA" id="ARBA00022692"/>
    </source>
</evidence>
<evidence type="ECO:0000256" key="4">
    <source>
        <dbReference type="ARBA" id="ARBA00022737"/>
    </source>
</evidence>
<sequence length="1492" mass="162552">MQFIFTKKLKWLLFICQIIVLLIPISTWAATDCSTVTEIPPAECESLLQLYNSTNGDNWENNNGWNETNTPCSWVGVSCDSGHVTTIYLKKNQLTGSIPDLSHLPNLTVLWLYANQLTGSIPDFSHLPNLTTLSLGANQLTGSIPDFSHLPNLTYLSLYSNQLTGGIPDFSHLPNLTDLWLDSNQLTGSIPDFSHLPNLTVLWLNTNQLTGSIPDFSHLPNLTELNLGLNQLTGSIPDFSHLPNLTELNLGLNQLTGSIPDFSHLPNLTELWLDSNQLTGSIPDFSHLPNLTALRLNTNRLTGSIPDFSHLPNLTELWLDSNQLTGSIPDFSHLPNLTALWFDSNQLTGSIPDFSHLPNLTELRFYSNQLTGSIPDFSHLPNLTKLWLSFNQLTGSIPDFSHLPNLTRLYLNSNQLTGSIPNFSHLPNLIDLWLDSNQLTGSIPDFSHLPNLIELGLGGNKLTGSIPDFSHLPNLMELGLSFNQLTGSIPDFSHLPKLTYLNLAYNQLTGTIPNLAFSSFYVIYLHYNCGLIAFDSNQQTVLTGRNAEWQQQNDNCPIVTPTSIVVGNVSITATSPIQSNVPIQGNVILAKTGGNDILKVVNGQVTVDIATSKITGQGKIIALGIKSNPYDFQTKDIPIYSGAFTIDAVENPPVLILDPNGLPLLRMVQDVLPATLAPNRIIMENDKVTLKDALTNLTTGYLNLGLILNNIVLSQDQDSSQEAKFSATDYLKFKPVKLGNFFTLTDFEASYNFLTGAAGGKAEVTFYADRKISAEATINTKPLLCIDKLGLGFGVGESLFTLPPAPPYPFGAAFDGFFMSVDKLCSFSYSQLKYQGTGKFYLTDALGVISGVEKSLLRGYFILNGEVSIVIDMSGKIELAGNLKLLEHVPLGNAKIVIGNPTSIEGNTSLLDVMTGRVYLSVGQDSNTGVIEGTGMNRLSINLPELCFDYTGCFGPYSVDASAVDITIRVSPEGVYYIARIPLNRWISTRIDCNPTDPTGCHLFAKVRGFDEVQLRNLRAATSTNANFTFTIDKPSEYVAIQLAGQNAMPLFKVTLPNGDVLTPETTPTLMQLVNGESELAFGKDVAAKKSTYTLMTPSVGTYTIEVTNINDVGEYTFNLAIPTAQPTIQLTSLTTDEIWDKASPVNITWQADNLDIKSKISLYYADNKEGKNANIIALDLSSTTNSYLWQVPNTVQPSKYYIYAKIDNLVDMPIYGYSAGMLEIGNTEAPATPQDVIATAVDGGINIQWTPSTNTDIAGYRIFVSDKLDSQAFDHEFGIGMANSYELRGLTNGRTYQVAIAAVNATNLLKSASSQVLQVTPTGQAQGNTTATNATGQTNPSLSVFGVTTVTDGEFVESVQQEISDKINLRAEMTVDFADVGKVADLVVFAAYKATPDAQEQYYSLSQPNELGIASWNTSPTVISWNGNPSTLPALSKSIILQPQTSLEMYTGHFVATGELKVYVGYRLSDGTLVTNTKPVDISVISITFDN</sequence>
<dbReference type="Pfam" id="PF00041">
    <property type="entry name" value="fn3"/>
    <property type="match status" value="1"/>
</dbReference>
<dbReference type="Proteomes" id="UP000234271">
    <property type="component" value="Chromosome"/>
</dbReference>
<dbReference type="InterPro" id="IPR032675">
    <property type="entry name" value="LRR_dom_sf"/>
</dbReference>
<dbReference type="Pfam" id="PF08263">
    <property type="entry name" value="LRRNT_2"/>
    <property type="match status" value="1"/>
</dbReference>
<name>A0A2N9YAD3_9GAMM</name>
<keyword evidence="10" id="KW-1185">Reference proteome</keyword>
<dbReference type="Gene3D" id="3.80.10.10">
    <property type="entry name" value="Ribonuclease Inhibitor"/>
    <property type="match status" value="2"/>
</dbReference>
<dbReference type="InterPro" id="IPR001611">
    <property type="entry name" value="Leu-rich_rpt"/>
</dbReference>
<protein>
    <recommendedName>
        <fullName evidence="8">Fibronectin type-III domain-containing protein</fullName>
    </recommendedName>
</protein>
<keyword evidence="3" id="KW-0812">Transmembrane</keyword>
<dbReference type="InterPro" id="IPR013210">
    <property type="entry name" value="LRR_N_plant-typ"/>
</dbReference>
<keyword evidence="4" id="KW-0677">Repeat</keyword>
<organism evidence="9 10">
    <name type="scientific">Beggiatoa leptomitoformis</name>
    <dbReference type="NCBI Taxonomy" id="288004"/>
    <lineage>
        <taxon>Bacteria</taxon>
        <taxon>Pseudomonadati</taxon>
        <taxon>Pseudomonadota</taxon>
        <taxon>Gammaproteobacteria</taxon>
        <taxon>Thiotrichales</taxon>
        <taxon>Thiotrichaceae</taxon>
        <taxon>Beggiatoa</taxon>
    </lineage>
</organism>
<dbReference type="GO" id="GO:0016020">
    <property type="term" value="C:membrane"/>
    <property type="evidence" value="ECO:0007669"/>
    <property type="project" value="UniProtKB-SubCell"/>
</dbReference>
<keyword evidence="5" id="KW-1133">Transmembrane helix</keyword>
<evidence type="ECO:0000256" key="5">
    <source>
        <dbReference type="ARBA" id="ARBA00022989"/>
    </source>
</evidence>
<keyword evidence="7" id="KW-0732">Signal</keyword>
<dbReference type="SUPFAM" id="SSF49265">
    <property type="entry name" value="Fibronectin type III"/>
    <property type="match status" value="1"/>
</dbReference>
<dbReference type="SMART" id="SM00369">
    <property type="entry name" value="LRR_TYP"/>
    <property type="match status" value="18"/>
</dbReference>
<dbReference type="Pfam" id="PF13855">
    <property type="entry name" value="LRR_8"/>
    <property type="match status" value="1"/>
</dbReference>
<evidence type="ECO:0000259" key="8">
    <source>
        <dbReference type="PROSITE" id="PS50853"/>
    </source>
</evidence>
<evidence type="ECO:0000313" key="9">
    <source>
        <dbReference type="EMBL" id="AUI67428.1"/>
    </source>
</evidence>
<feature type="domain" description="Fibronectin type-III" evidence="8">
    <location>
        <begin position="1230"/>
        <end position="1326"/>
    </location>
</feature>
<comment type="subcellular location">
    <subcellularLocation>
        <location evidence="1">Membrane</location>
    </subcellularLocation>
</comment>
<dbReference type="InterPro" id="IPR003961">
    <property type="entry name" value="FN3_dom"/>
</dbReference>
<dbReference type="SMART" id="SM00060">
    <property type="entry name" value="FN3"/>
    <property type="match status" value="1"/>
</dbReference>
<evidence type="ECO:0000256" key="6">
    <source>
        <dbReference type="ARBA" id="ARBA00023136"/>
    </source>
</evidence>
<evidence type="ECO:0000256" key="2">
    <source>
        <dbReference type="ARBA" id="ARBA00022614"/>
    </source>
</evidence>
<dbReference type="InterPro" id="IPR013783">
    <property type="entry name" value="Ig-like_fold"/>
</dbReference>
<accession>A0A2N9YAD3</accession>
<dbReference type="PROSITE" id="PS51450">
    <property type="entry name" value="LRR"/>
    <property type="match status" value="18"/>
</dbReference>
<dbReference type="CDD" id="cd00063">
    <property type="entry name" value="FN3"/>
    <property type="match status" value="1"/>
</dbReference>
<dbReference type="FunFam" id="3.80.10.10:FF:000041">
    <property type="entry name" value="LRR receptor-like serine/threonine-protein kinase ERECTA"/>
    <property type="match status" value="1"/>
</dbReference>
<dbReference type="InterPro" id="IPR003591">
    <property type="entry name" value="Leu-rich_rpt_typical-subtyp"/>
</dbReference>
<dbReference type="Pfam" id="PF12799">
    <property type="entry name" value="LRR_4"/>
    <property type="match status" value="8"/>
</dbReference>
<feature type="chain" id="PRO_5014686466" description="Fibronectin type-III domain-containing protein" evidence="7">
    <location>
        <begin position="30"/>
        <end position="1492"/>
    </location>
</feature>
<proteinExistence type="predicted"/>
<dbReference type="FunFam" id="3.80.10.10:FF:000129">
    <property type="entry name" value="Leucine-rich repeat receptor-like kinase"/>
    <property type="match status" value="1"/>
</dbReference>
<dbReference type="PROSITE" id="PS50853">
    <property type="entry name" value="FN3"/>
    <property type="match status" value="1"/>
</dbReference>
<dbReference type="Gene3D" id="2.60.40.10">
    <property type="entry name" value="Immunoglobulins"/>
    <property type="match status" value="1"/>
</dbReference>
<dbReference type="SMART" id="SM00364">
    <property type="entry name" value="LRR_BAC"/>
    <property type="match status" value="17"/>
</dbReference>
<dbReference type="InterPro" id="IPR046959">
    <property type="entry name" value="PRK1-6/SRF4-like"/>
</dbReference>
<evidence type="ECO:0000256" key="7">
    <source>
        <dbReference type="SAM" id="SignalP"/>
    </source>
</evidence>
<dbReference type="InterPro" id="IPR025875">
    <property type="entry name" value="Leu-rich_rpt_4"/>
</dbReference>
<dbReference type="SUPFAM" id="SSF52058">
    <property type="entry name" value="L domain-like"/>
    <property type="match status" value="2"/>
</dbReference>
<dbReference type="InterPro" id="IPR036116">
    <property type="entry name" value="FN3_sf"/>
</dbReference>
<dbReference type="FunFam" id="3.80.10.10:FF:000095">
    <property type="entry name" value="LRR receptor-like serine/threonine-protein kinase GSO1"/>
    <property type="match status" value="1"/>
</dbReference>
<dbReference type="PANTHER" id="PTHR48007:SF4">
    <property type="entry name" value="LEUCINE-RICH REPEAT RECEPTOR-LIKE PROTEIN KINASE PXC1"/>
    <property type="match status" value="1"/>
</dbReference>
<evidence type="ECO:0000313" key="10">
    <source>
        <dbReference type="Proteomes" id="UP000234271"/>
    </source>
</evidence>
<keyword evidence="6" id="KW-0472">Membrane</keyword>
<keyword evidence="2" id="KW-0433">Leucine-rich repeat</keyword>
<dbReference type="PANTHER" id="PTHR48007">
    <property type="entry name" value="LEUCINE-RICH REPEAT RECEPTOR-LIKE PROTEIN KINASE PXC1"/>
    <property type="match status" value="1"/>
</dbReference>
<feature type="signal peptide" evidence="7">
    <location>
        <begin position="1"/>
        <end position="29"/>
    </location>
</feature>
<reference evidence="10" key="1">
    <citation type="submission" date="2016-12" db="EMBL/GenBank/DDBJ databases">
        <title>Complete Genome Sequence of Beggiatoa leptomitiformis D-401.</title>
        <authorList>
            <person name="Fomenkov A."/>
            <person name="Vincze T."/>
            <person name="Grabovich M."/>
            <person name="Anton B.P."/>
            <person name="Dubinina G."/>
            <person name="Orlova M."/>
            <person name="Belousova E."/>
            <person name="Roberts R.J."/>
        </authorList>
    </citation>
    <scope>NUCLEOTIDE SEQUENCE [LARGE SCALE GENOMIC DNA]</scope>
    <source>
        <strain evidence="10">D-401</strain>
    </source>
</reference>